<organism evidence="1">
    <name type="scientific">bioreactor metagenome</name>
    <dbReference type="NCBI Taxonomy" id="1076179"/>
    <lineage>
        <taxon>unclassified sequences</taxon>
        <taxon>metagenomes</taxon>
        <taxon>ecological metagenomes</taxon>
    </lineage>
</organism>
<dbReference type="AlphaFoldDB" id="A0A644SXS0"/>
<protein>
    <submittedName>
        <fullName evidence="1">Uncharacterized protein</fullName>
    </submittedName>
</protein>
<comment type="caution">
    <text evidence="1">The sequence shown here is derived from an EMBL/GenBank/DDBJ whole genome shotgun (WGS) entry which is preliminary data.</text>
</comment>
<reference evidence="1" key="1">
    <citation type="submission" date="2019-08" db="EMBL/GenBank/DDBJ databases">
        <authorList>
            <person name="Kucharzyk K."/>
            <person name="Murdoch R.W."/>
            <person name="Higgins S."/>
            <person name="Loffler F."/>
        </authorList>
    </citation>
    <scope>NUCLEOTIDE SEQUENCE</scope>
</reference>
<proteinExistence type="predicted"/>
<sequence>MKRFLVILAAVLLIAPLTAQEGLGSGPDFSATLLLGSDLLPSASDPTKLESWSKLGFQPDLSLGKFGIGLDLTFRFQIYPDANTPLLIYEPDWVPQAGRTIFDVYLPKIMYVRYGLRGIDPYYIKLGSIDDFSLGNGLIVSDYANTRFLPDLRIFGLQFGLDGSVFKFPYLGIEALTGNLARMDVIGGRIFIRPLAFLGETLPAKLQLGFTGVLDRDPLTYTDAADLALYPAADLVYIIGADLSLPVLSSEVASLNAFVEGARQPSGALGLITGVGGRLIGFIKYGAQIRALQGGFIPSYFDSNYDFYRDERAEYVLSLASPGDFKLGWLARLGFQLFKEALELNIQVDGPFAPKPSPATDDSGAYPHIKGAVVLAEGLLPGIFLSGSYEKYFIGRKTTFFRELLDPEDAVIGMSINYKTGATVLTLSYIYSWDPTAGDFNVSSSLSASVRF</sequence>
<name>A0A644SXS0_9ZZZZ</name>
<gene>
    <name evidence="1" type="ORF">SDC9_04615</name>
</gene>
<accession>A0A644SXS0</accession>
<evidence type="ECO:0000313" key="1">
    <source>
        <dbReference type="EMBL" id="MPL59067.1"/>
    </source>
</evidence>
<dbReference type="EMBL" id="VSSQ01000008">
    <property type="protein sequence ID" value="MPL59067.1"/>
    <property type="molecule type" value="Genomic_DNA"/>
</dbReference>